<name>A0ABZ0MU19_9ENTR</name>
<comment type="subcellular location">
    <subcellularLocation>
        <location evidence="1">Cell membrane</location>
        <topology evidence="1">Multi-pass membrane protein</topology>
    </subcellularLocation>
</comment>
<organism evidence="7 8">
    <name type="scientific">Kosakonia sacchari</name>
    <dbReference type="NCBI Taxonomy" id="1158459"/>
    <lineage>
        <taxon>Bacteria</taxon>
        <taxon>Pseudomonadati</taxon>
        <taxon>Pseudomonadota</taxon>
        <taxon>Gammaproteobacteria</taxon>
        <taxon>Enterobacterales</taxon>
        <taxon>Enterobacteriaceae</taxon>
        <taxon>Kosakonia</taxon>
    </lineage>
</organism>
<reference evidence="7 8" key="1">
    <citation type="submission" date="2023-10" db="EMBL/GenBank/DDBJ databases">
        <title>Genome sequencing of the isolated polysaccharide-producing bacterium Kosakonia sacchari KS2022.</title>
        <authorList>
            <person name="Yi X."/>
        </authorList>
    </citation>
    <scope>NUCLEOTIDE SEQUENCE [LARGE SCALE GENOMIC DNA]</scope>
    <source>
        <strain evidence="7 8">KS2022</strain>
    </source>
</reference>
<proteinExistence type="predicted"/>
<keyword evidence="3 6" id="KW-0812">Transmembrane</keyword>
<dbReference type="PANTHER" id="PTHR30250:SF26">
    <property type="entry name" value="PSMA PROTEIN"/>
    <property type="match status" value="1"/>
</dbReference>
<dbReference type="RefSeq" id="WP_305735585.1">
    <property type="nucleotide sequence ID" value="NZ_CP137744.1"/>
</dbReference>
<dbReference type="PANTHER" id="PTHR30250">
    <property type="entry name" value="PST FAMILY PREDICTED COLANIC ACID TRANSPORTER"/>
    <property type="match status" value="1"/>
</dbReference>
<feature type="transmembrane region" description="Helical" evidence="6">
    <location>
        <begin position="88"/>
        <end position="110"/>
    </location>
</feature>
<evidence type="ECO:0000256" key="2">
    <source>
        <dbReference type="ARBA" id="ARBA00022475"/>
    </source>
</evidence>
<feature type="transmembrane region" description="Helical" evidence="6">
    <location>
        <begin position="392"/>
        <end position="412"/>
    </location>
</feature>
<feature type="transmembrane region" description="Helical" evidence="6">
    <location>
        <begin position="338"/>
        <end position="360"/>
    </location>
</feature>
<keyword evidence="8" id="KW-1185">Reference proteome</keyword>
<sequence>MLAKLTAKKTFDLVSLLSGKVGNILVGVFFLPLYAKHLHVDVFGIIIILFSLQALATMLDFGMAIIVSRETAIQYKQKPINSSILKASEVSIVAFYVVIALLISLYQILFGSISPAADINDILLMVCIIGVAVLQNIYYSVLLTARKFIFASWLQIVFITLRGVGTYVVIVHVSGSLKAFLLIQLIIMLVHVVFFRICCYHYVFVSNTVGFYESLMSLMVQGKKLILYSVAGACVLQLDKIIVANHNASIISSPYFLASTFCMLPITVLATPIMQFFQPKIISELHSNKQTVCGLINKYNLVLCSFVLLPTICVWIALPTIIKLWLHDSIYVDLVITYSSILLPGIAVGALGYVPYVLLVGIADFKFQAVISFILTVITLFAVYVFSSLGNIKAICIVFFIYHCVSTSIFWLRCLRLKDIRRCLSYNLLFTAIGVMFMFSSISIIQLFH</sequence>
<feature type="transmembrane region" description="Helical" evidence="6">
    <location>
        <begin position="179"/>
        <end position="204"/>
    </location>
</feature>
<feature type="transmembrane region" description="Helical" evidence="6">
    <location>
        <begin position="122"/>
        <end position="141"/>
    </location>
</feature>
<feature type="transmembrane region" description="Helical" evidence="6">
    <location>
        <begin position="255"/>
        <end position="277"/>
    </location>
</feature>
<protein>
    <recommendedName>
        <fullName evidence="9">Polysaccharide biosynthesis protein</fullName>
    </recommendedName>
</protein>
<evidence type="ECO:0008006" key="9">
    <source>
        <dbReference type="Google" id="ProtNLM"/>
    </source>
</evidence>
<evidence type="ECO:0000313" key="8">
    <source>
        <dbReference type="Proteomes" id="UP001302368"/>
    </source>
</evidence>
<gene>
    <name evidence="7" type="ORF">Q8Y70_08085</name>
</gene>
<feature type="transmembrane region" description="Helical" evidence="6">
    <location>
        <begin position="298"/>
        <end position="318"/>
    </location>
</feature>
<dbReference type="Proteomes" id="UP001302368">
    <property type="component" value="Chromosome"/>
</dbReference>
<dbReference type="InterPro" id="IPR050833">
    <property type="entry name" value="Poly_Biosynth_Transport"/>
</dbReference>
<evidence type="ECO:0000256" key="6">
    <source>
        <dbReference type="SAM" id="Phobius"/>
    </source>
</evidence>
<feature type="transmembrane region" description="Helical" evidence="6">
    <location>
        <begin position="12"/>
        <end position="31"/>
    </location>
</feature>
<keyword evidence="2" id="KW-1003">Cell membrane</keyword>
<evidence type="ECO:0000313" key="7">
    <source>
        <dbReference type="EMBL" id="WOZ78999.1"/>
    </source>
</evidence>
<keyword evidence="4 6" id="KW-1133">Transmembrane helix</keyword>
<evidence type="ECO:0000256" key="1">
    <source>
        <dbReference type="ARBA" id="ARBA00004651"/>
    </source>
</evidence>
<feature type="transmembrane region" description="Helical" evidence="6">
    <location>
        <begin position="148"/>
        <end position="173"/>
    </location>
</feature>
<evidence type="ECO:0000256" key="4">
    <source>
        <dbReference type="ARBA" id="ARBA00022989"/>
    </source>
</evidence>
<feature type="transmembrane region" description="Helical" evidence="6">
    <location>
        <begin position="225"/>
        <end position="243"/>
    </location>
</feature>
<dbReference type="EMBL" id="CP137744">
    <property type="protein sequence ID" value="WOZ78999.1"/>
    <property type="molecule type" value="Genomic_DNA"/>
</dbReference>
<feature type="transmembrane region" description="Helical" evidence="6">
    <location>
        <begin position="367"/>
        <end position="386"/>
    </location>
</feature>
<feature type="transmembrane region" description="Helical" evidence="6">
    <location>
        <begin position="43"/>
        <end position="67"/>
    </location>
</feature>
<evidence type="ECO:0000256" key="5">
    <source>
        <dbReference type="ARBA" id="ARBA00023136"/>
    </source>
</evidence>
<evidence type="ECO:0000256" key="3">
    <source>
        <dbReference type="ARBA" id="ARBA00022692"/>
    </source>
</evidence>
<keyword evidence="5 6" id="KW-0472">Membrane</keyword>
<accession>A0ABZ0MU19</accession>
<feature type="transmembrane region" description="Helical" evidence="6">
    <location>
        <begin position="424"/>
        <end position="448"/>
    </location>
</feature>